<dbReference type="EMBL" id="FOXU01000001">
    <property type="protein sequence ID" value="SFP96727.1"/>
    <property type="molecule type" value="Genomic_DNA"/>
</dbReference>
<keyword evidence="2" id="KW-1185">Reference proteome</keyword>
<evidence type="ECO:0000313" key="1">
    <source>
        <dbReference type="EMBL" id="SFP96727.1"/>
    </source>
</evidence>
<proteinExistence type="predicted"/>
<accession>A0A1I5UNS9</accession>
<gene>
    <name evidence="1" type="ORF">SAMN05421670_0467</name>
</gene>
<protein>
    <submittedName>
        <fullName evidence="1">Uncharacterized protein</fullName>
    </submittedName>
</protein>
<organism evidence="1 2">
    <name type="scientific">Psychrobacillus psychrotolerans</name>
    <dbReference type="NCBI Taxonomy" id="126156"/>
    <lineage>
        <taxon>Bacteria</taxon>
        <taxon>Bacillati</taxon>
        <taxon>Bacillota</taxon>
        <taxon>Bacilli</taxon>
        <taxon>Bacillales</taxon>
        <taxon>Bacillaceae</taxon>
        <taxon>Psychrobacillus</taxon>
    </lineage>
</organism>
<dbReference type="RefSeq" id="WP_175496128.1">
    <property type="nucleotide sequence ID" value="NZ_FOXU01000001.1"/>
</dbReference>
<reference evidence="2" key="1">
    <citation type="submission" date="2016-10" db="EMBL/GenBank/DDBJ databases">
        <authorList>
            <person name="Varghese N."/>
            <person name="Submissions S."/>
        </authorList>
    </citation>
    <scope>NUCLEOTIDE SEQUENCE [LARGE SCALE GENOMIC DNA]</scope>
    <source>
        <strain evidence="2">DSM 11706</strain>
    </source>
</reference>
<dbReference type="Proteomes" id="UP000198734">
    <property type="component" value="Unassembled WGS sequence"/>
</dbReference>
<dbReference type="STRING" id="126156.SAMN05421670_0467"/>
<sequence>MSFGDTNFIGVANADKYKSFVDEDWELDSLLPHFGDEIKLYLIQSF</sequence>
<name>A0A1I5UNS9_9BACI</name>
<evidence type="ECO:0000313" key="2">
    <source>
        <dbReference type="Proteomes" id="UP000198734"/>
    </source>
</evidence>
<dbReference type="AlphaFoldDB" id="A0A1I5UNS9"/>